<keyword evidence="1" id="KW-0808">Transferase</keyword>
<dbReference type="Gene3D" id="3.40.50.2000">
    <property type="entry name" value="Glycogen Phosphorylase B"/>
    <property type="match status" value="2"/>
</dbReference>
<dbReference type="RefSeq" id="WP_093834015.1">
    <property type="nucleotide sequence ID" value="NZ_FOLQ01000028.1"/>
</dbReference>
<keyword evidence="2" id="KW-1185">Reference proteome</keyword>
<reference evidence="1 2" key="1">
    <citation type="submission" date="2016-10" db="EMBL/GenBank/DDBJ databases">
        <authorList>
            <person name="de Groot N.N."/>
        </authorList>
    </citation>
    <scope>NUCLEOTIDE SEQUENCE [LARGE SCALE GENOMIC DNA]</scope>
    <source>
        <strain evidence="1 2">DSM 26130</strain>
    </source>
</reference>
<proteinExistence type="predicted"/>
<dbReference type="PANTHER" id="PTHR45947:SF3">
    <property type="entry name" value="SULFOQUINOVOSYL TRANSFERASE SQD2"/>
    <property type="match status" value="1"/>
</dbReference>
<dbReference type="CDD" id="cd03794">
    <property type="entry name" value="GT4_WbuB-like"/>
    <property type="match status" value="1"/>
</dbReference>
<dbReference type="EMBL" id="FOLQ01000028">
    <property type="protein sequence ID" value="SFF09724.1"/>
    <property type="molecule type" value="Genomic_DNA"/>
</dbReference>
<dbReference type="InterPro" id="IPR050194">
    <property type="entry name" value="Glycosyltransferase_grp1"/>
</dbReference>
<gene>
    <name evidence="1" type="ORF">SAMN05216167_12833</name>
</gene>
<accession>A0A1I2FWD1</accession>
<dbReference type="GO" id="GO:0016757">
    <property type="term" value="F:glycosyltransferase activity"/>
    <property type="evidence" value="ECO:0007669"/>
    <property type="project" value="TreeGrafter"/>
</dbReference>
<dbReference type="OrthoDB" id="9811902at2"/>
<dbReference type="PANTHER" id="PTHR45947">
    <property type="entry name" value="SULFOQUINOVOSYL TRANSFERASE SQD2"/>
    <property type="match status" value="1"/>
</dbReference>
<organism evidence="1 2">
    <name type="scientific">Spirosoma endophyticum</name>
    <dbReference type="NCBI Taxonomy" id="662367"/>
    <lineage>
        <taxon>Bacteria</taxon>
        <taxon>Pseudomonadati</taxon>
        <taxon>Bacteroidota</taxon>
        <taxon>Cytophagia</taxon>
        <taxon>Cytophagales</taxon>
        <taxon>Cytophagaceae</taxon>
        <taxon>Spirosoma</taxon>
    </lineage>
</organism>
<dbReference type="AlphaFoldDB" id="A0A1I2FWD1"/>
<sequence>MKILYLTFYFAPDIGPGAFRNTATVDELARQLPQNSHIQVVTTRPNRYESFKPATSDYERRSNGGCQVTIERIKIPRHGGGQLNQIWAFIVYGWAAYRLTKNHKYELVVASSSRLATAFLGAIIARKFNTPLFLDIRDLFREVMLEKLNRPVVRALLDPGLRIVERYTFGYASHINLVSEAFRSYFKSYPLATFSYLTNGIDDVFLSLLPSQPSPIPSIRTLLYAGNIGEGQALHKIIPQAARLLGANYRFVVFGSGGAARRKLEKAIQLEKIANVDLYNPVTQSELLVEYQKADYLFVHLDDLDAFKRVLPSKFFELGATDKPIVAGVAGYAASFVQEQLENSILFSPGDVVDLVRQLRETPYRTHLRAGFRARFQRKTISQQLARQMLKTLNKSSHKQLVKTL</sequence>
<name>A0A1I2FWD1_9BACT</name>
<dbReference type="Pfam" id="PF13692">
    <property type="entry name" value="Glyco_trans_1_4"/>
    <property type="match status" value="1"/>
</dbReference>
<dbReference type="STRING" id="662367.SAMN05216167_12833"/>
<evidence type="ECO:0000313" key="2">
    <source>
        <dbReference type="Proteomes" id="UP000198598"/>
    </source>
</evidence>
<dbReference type="SUPFAM" id="SSF53756">
    <property type="entry name" value="UDP-Glycosyltransferase/glycogen phosphorylase"/>
    <property type="match status" value="1"/>
</dbReference>
<dbReference type="Proteomes" id="UP000198598">
    <property type="component" value="Unassembled WGS sequence"/>
</dbReference>
<protein>
    <submittedName>
        <fullName evidence="1">Glycosyltransferase involved in cell wall bisynthesis</fullName>
    </submittedName>
</protein>
<evidence type="ECO:0000313" key="1">
    <source>
        <dbReference type="EMBL" id="SFF09724.1"/>
    </source>
</evidence>